<evidence type="ECO:0008006" key="4">
    <source>
        <dbReference type="Google" id="ProtNLM"/>
    </source>
</evidence>
<feature type="transmembrane region" description="Helical" evidence="1">
    <location>
        <begin position="12"/>
        <end position="33"/>
    </location>
</feature>
<organism evidence="2 3">
    <name type="scientific">Halalkalibacter hemicellulosilyticusJCM 9152</name>
    <dbReference type="NCBI Taxonomy" id="1236971"/>
    <lineage>
        <taxon>Bacteria</taxon>
        <taxon>Bacillati</taxon>
        <taxon>Bacillota</taxon>
        <taxon>Bacilli</taxon>
        <taxon>Bacillales</taxon>
        <taxon>Bacillaceae</taxon>
        <taxon>Halalkalibacter</taxon>
    </lineage>
</organism>
<keyword evidence="1" id="KW-0812">Transmembrane</keyword>
<protein>
    <recommendedName>
        <fullName evidence="4">Integral membrane protein</fullName>
    </recommendedName>
</protein>
<dbReference type="EMBL" id="BAUU01000062">
    <property type="protein sequence ID" value="GAE32917.1"/>
    <property type="molecule type" value="Genomic_DNA"/>
</dbReference>
<reference evidence="2" key="1">
    <citation type="journal article" date="2014" name="Genome Announc.">
        <title>Draft Genome Sequences of Three Alkaliphilic Bacillus Strains, Bacillus wakoensis JCM 9140T, Bacillus akibai JCM 9157T, and Bacillus hemicellulosilyticus JCM 9152T.</title>
        <authorList>
            <person name="Yuki M."/>
            <person name="Oshima K."/>
            <person name="Suda W."/>
            <person name="Oshida Y."/>
            <person name="Kitamura K."/>
            <person name="Iida T."/>
            <person name="Hattori M."/>
            <person name="Ohkuma M."/>
        </authorList>
    </citation>
    <scope>NUCLEOTIDE SEQUENCE [LARGE SCALE GENOMIC DNA]</scope>
    <source>
        <strain evidence="2">JCM 9152</strain>
    </source>
</reference>
<dbReference type="RefSeq" id="WP_035347557.1">
    <property type="nucleotide sequence ID" value="NZ_BAUU01000062.1"/>
</dbReference>
<evidence type="ECO:0000313" key="2">
    <source>
        <dbReference type="EMBL" id="GAE32917.1"/>
    </source>
</evidence>
<keyword evidence="1" id="KW-0472">Membrane</keyword>
<gene>
    <name evidence="2" type="ORF">JCM9152_4512</name>
</gene>
<sequence>MDFLIEFQWKLFIAAEVLSIISLLLFGYFRYFLGQQRISFLFILGFIGFLILEVLLGLYIYERTGEFSTILLVITIFVIYACTFGIADFIRLDRWMRRKIGQFRGVELLSEKDYDIIERNKNPKYIAKKYRISAFIHLIIFVIVQAIFWHLGTSSTNEMIEYITDFSWIETESAANSPYANETMYAIGMIWGIVFIVDFLYSISYTIFPSKKA</sequence>
<accession>W4QM16</accession>
<dbReference type="AlphaFoldDB" id="W4QM16"/>
<comment type="caution">
    <text evidence="2">The sequence shown here is derived from an EMBL/GenBank/DDBJ whole genome shotgun (WGS) entry which is preliminary data.</text>
</comment>
<keyword evidence="3" id="KW-1185">Reference proteome</keyword>
<feature type="transmembrane region" description="Helical" evidence="1">
    <location>
        <begin position="130"/>
        <end position="151"/>
    </location>
</feature>
<dbReference type="OrthoDB" id="1683959at2"/>
<keyword evidence="1" id="KW-1133">Transmembrane helix</keyword>
<evidence type="ECO:0000256" key="1">
    <source>
        <dbReference type="SAM" id="Phobius"/>
    </source>
</evidence>
<evidence type="ECO:0000313" key="3">
    <source>
        <dbReference type="Proteomes" id="UP000018895"/>
    </source>
</evidence>
<name>W4QM16_9BACI</name>
<feature type="transmembrane region" description="Helical" evidence="1">
    <location>
        <begin position="185"/>
        <end position="208"/>
    </location>
</feature>
<feature type="transmembrane region" description="Helical" evidence="1">
    <location>
        <begin position="67"/>
        <end position="90"/>
    </location>
</feature>
<dbReference type="Proteomes" id="UP000018895">
    <property type="component" value="Unassembled WGS sequence"/>
</dbReference>
<proteinExistence type="predicted"/>
<feature type="transmembrane region" description="Helical" evidence="1">
    <location>
        <begin position="40"/>
        <end position="61"/>
    </location>
</feature>